<dbReference type="PANTHER" id="PTHR23167">
    <property type="entry name" value="CALPONIN HOMOLOGY DOMAIN-CONTAINING PROTEIN DDB_G0272472-RELATED"/>
    <property type="match status" value="1"/>
</dbReference>
<comment type="caution">
    <text evidence="3">The sequence shown here is derived from an EMBL/GenBank/DDBJ whole genome shotgun (WGS) entry which is preliminary data.</text>
</comment>
<proteinExistence type="predicted"/>
<evidence type="ECO:0000313" key="3">
    <source>
        <dbReference type="EMBL" id="MEQ2240026.1"/>
    </source>
</evidence>
<dbReference type="InterPro" id="IPR050540">
    <property type="entry name" value="F-actin_Monoox_Mical"/>
</dbReference>
<sequence>MSKDKTSTASIQAETNRRTLEQSKLIITESKAGNTRKNCKNTGLPDGGPEQQSSQSKDTSSTFTIVSSHQCEIKNSRLPTLPEEESTELRTTDPVPVVIEEVDLKDDTEDLVNSSQSLLQWCQSITNKYQGVKVTNFSTSWRNGLAFCAILHHFHPDR</sequence>
<feature type="region of interest" description="Disordered" evidence="1">
    <location>
        <begin position="1"/>
        <end position="94"/>
    </location>
</feature>
<dbReference type="Proteomes" id="UP001482620">
    <property type="component" value="Unassembled WGS sequence"/>
</dbReference>
<protein>
    <recommendedName>
        <fullName evidence="2">Calponin-homology (CH) domain-containing protein</fullName>
    </recommendedName>
</protein>
<name>A0ABV0U5L3_9TELE</name>
<keyword evidence="4" id="KW-1185">Reference proteome</keyword>
<organism evidence="3 4">
    <name type="scientific">Ilyodon furcidens</name>
    <name type="common">goldbreast splitfin</name>
    <dbReference type="NCBI Taxonomy" id="33524"/>
    <lineage>
        <taxon>Eukaryota</taxon>
        <taxon>Metazoa</taxon>
        <taxon>Chordata</taxon>
        <taxon>Craniata</taxon>
        <taxon>Vertebrata</taxon>
        <taxon>Euteleostomi</taxon>
        <taxon>Actinopterygii</taxon>
        <taxon>Neopterygii</taxon>
        <taxon>Teleostei</taxon>
        <taxon>Neoteleostei</taxon>
        <taxon>Acanthomorphata</taxon>
        <taxon>Ovalentaria</taxon>
        <taxon>Atherinomorphae</taxon>
        <taxon>Cyprinodontiformes</taxon>
        <taxon>Goodeidae</taxon>
        <taxon>Ilyodon</taxon>
    </lineage>
</organism>
<feature type="non-terminal residue" evidence="3">
    <location>
        <position position="158"/>
    </location>
</feature>
<feature type="compositionally biased region" description="Low complexity" evidence="1">
    <location>
        <begin position="51"/>
        <end position="64"/>
    </location>
</feature>
<dbReference type="InterPro" id="IPR001715">
    <property type="entry name" value="CH_dom"/>
</dbReference>
<reference evidence="3 4" key="1">
    <citation type="submission" date="2021-06" db="EMBL/GenBank/DDBJ databases">
        <authorList>
            <person name="Palmer J.M."/>
        </authorList>
    </citation>
    <scope>NUCLEOTIDE SEQUENCE [LARGE SCALE GENOMIC DNA]</scope>
    <source>
        <strain evidence="4">if_2019</strain>
        <tissue evidence="3">Muscle</tissue>
    </source>
</reference>
<dbReference type="Pfam" id="PF00307">
    <property type="entry name" value="CH"/>
    <property type="match status" value="1"/>
</dbReference>
<accession>A0ABV0U5L3</accession>
<feature type="domain" description="Calponin-homology (CH)" evidence="2">
    <location>
        <begin position="112"/>
        <end position="158"/>
    </location>
</feature>
<evidence type="ECO:0000256" key="1">
    <source>
        <dbReference type="SAM" id="MobiDB-lite"/>
    </source>
</evidence>
<dbReference type="Gene3D" id="1.10.418.10">
    <property type="entry name" value="Calponin-like domain"/>
    <property type="match status" value="1"/>
</dbReference>
<dbReference type="PANTHER" id="PTHR23167:SF42">
    <property type="entry name" value="EH DOMAIN-BINDING PROTEIN 1-LIKE PROTEIN 1"/>
    <property type="match status" value="1"/>
</dbReference>
<dbReference type="SUPFAM" id="SSF47576">
    <property type="entry name" value="Calponin-homology domain, CH-domain"/>
    <property type="match status" value="1"/>
</dbReference>
<evidence type="ECO:0000259" key="2">
    <source>
        <dbReference type="PROSITE" id="PS50021"/>
    </source>
</evidence>
<dbReference type="PROSITE" id="PS50021">
    <property type="entry name" value="CH"/>
    <property type="match status" value="1"/>
</dbReference>
<gene>
    <name evidence="3" type="ORF">ILYODFUR_010658</name>
</gene>
<dbReference type="EMBL" id="JAHRIQ010058707">
    <property type="protein sequence ID" value="MEQ2240026.1"/>
    <property type="molecule type" value="Genomic_DNA"/>
</dbReference>
<dbReference type="InterPro" id="IPR036872">
    <property type="entry name" value="CH_dom_sf"/>
</dbReference>
<evidence type="ECO:0000313" key="4">
    <source>
        <dbReference type="Proteomes" id="UP001482620"/>
    </source>
</evidence>